<evidence type="ECO:0000313" key="2">
    <source>
        <dbReference type="EMBL" id="WNO03811.1"/>
    </source>
</evidence>
<dbReference type="InterPro" id="IPR037522">
    <property type="entry name" value="HD_GYP_dom"/>
</dbReference>
<dbReference type="InterPro" id="IPR003607">
    <property type="entry name" value="HD/PDEase_dom"/>
</dbReference>
<name>A0ABZ0AX78_9BURK</name>
<dbReference type="Gene3D" id="1.10.3210.10">
    <property type="entry name" value="Hypothetical protein af1432"/>
    <property type="match status" value="1"/>
</dbReference>
<evidence type="ECO:0000313" key="3">
    <source>
        <dbReference type="Proteomes" id="UP001302257"/>
    </source>
</evidence>
<dbReference type="RefSeq" id="WP_313866695.1">
    <property type="nucleotide sequence ID" value="NZ_CP132507.1"/>
</dbReference>
<organism evidence="2 3">
    <name type="scientific">Rhodoferax mekongensis</name>
    <dbReference type="NCBI Taxonomy" id="3068341"/>
    <lineage>
        <taxon>Bacteria</taxon>
        <taxon>Pseudomonadati</taxon>
        <taxon>Pseudomonadota</taxon>
        <taxon>Betaproteobacteria</taxon>
        <taxon>Burkholderiales</taxon>
        <taxon>Comamonadaceae</taxon>
        <taxon>Rhodoferax</taxon>
    </lineage>
</organism>
<dbReference type="Pfam" id="PF13487">
    <property type="entry name" value="HD_5"/>
    <property type="match status" value="1"/>
</dbReference>
<keyword evidence="3" id="KW-1185">Reference proteome</keyword>
<dbReference type="PANTHER" id="PTHR43155:SF2">
    <property type="entry name" value="CYCLIC DI-GMP PHOSPHODIESTERASE PA4108"/>
    <property type="match status" value="1"/>
</dbReference>
<accession>A0ABZ0AX78</accession>
<feature type="domain" description="HD-GYP" evidence="1">
    <location>
        <begin position="153"/>
        <end position="348"/>
    </location>
</feature>
<dbReference type="SMART" id="SM00471">
    <property type="entry name" value="HDc"/>
    <property type="match status" value="1"/>
</dbReference>
<dbReference type="Proteomes" id="UP001302257">
    <property type="component" value="Chromosome"/>
</dbReference>
<dbReference type="CDD" id="cd00077">
    <property type="entry name" value="HDc"/>
    <property type="match status" value="1"/>
</dbReference>
<evidence type="ECO:0000259" key="1">
    <source>
        <dbReference type="PROSITE" id="PS51832"/>
    </source>
</evidence>
<dbReference type="InterPro" id="IPR021812">
    <property type="entry name" value="DUF3391"/>
</dbReference>
<dbReference type="EMBL" id="CP132507">
    <property type="protein sequence ID" value="WNO03811.1"/>
    <property type="molecule type" value="Genomic_DNA"/>
</dbReference>
<proteinExistence type="predicted"/>
<dbReference type="SUPFAM" id="SSF109604">
    <property type="entry name" value="HD-domain/PDEase-like"/>
    <property type="match status" value="1"/>
</dbReference>
<gene>
    <name evidence="2" type="ORF">RAN89_12905</name>
</gene>
<sequence>MKSEESVWIDVALLRVGHYIELDVGWMAHPFPTGSFKISSQKQIDVIRGLGKPQVRYVPSKSDALPELAEQGATSGALSEAAAAEVERQEAAAREREQRQLRAAMLAAQERSLVVCERRFAESVRLYRKTLDMVQSNPKDAAGPCREMVTTYVDDMLDKGEASIRLLSETAGDKSSMHSVNVTIIALLLGKAMGLSRGELMDLGLAAYLHDIGKVKLPDRVRWLEDNFSTAEYRLYQEHVAQGISVGRAMELGNPSLLAMLQHHEMVDGSGFPSRLRGDAMGNAGRILALVNRYDNLCNPSRPGAALTPHEALSLIFAQFKARFDSAALSAFIRMMGVYPPGSVVQLIDDRYGIVVSVNSSRPLKPRVILHEPGVPKHEALILDLEKAPQLGIRRSLKPANLPPAALDYLAPRQRIAYFFEQADEPETPATPV</sequence>
<dbReference type="Pfam" id="PF11871">
    <property type="entry name" value="DUF3391"/>
    <property type="match status" value="1"/>
</dbReference>
<dbReference type="PROSITE" id="PS51832">
    <property type="entry name" value="HD_GYP"/>
    <property type="match status" value="1"/>
</dbReference>
<reference evidence="2 3" key="1">
    <citation type="submission" date="2023-08" db="EMBL/GenBank/DDBJ databases">
        <title>Rhodoferax potami sp. nov. and Rhodoferax mekongensis sp. nov., isolated from the Mekong River in Thailand.</title>
        <authorList>
            <person name="Kitikhun S."/>
            <person name="Charoenyingcharoen P."/>
            <person name="Siriarchawattana P."/>
            <person name="Likhitrattanapisal S."/>
            <person name="Nilsakha T."/>
            <person name="Chanpet A."/>
            <person name="Rattanawaree P."/>
            <person name="Ingsriswang S."/>
        </authorList>
    </citation>
    <scope>NUCLEOTIDE SEQUENCE [LARGE SCALE GENOMIC DNA]</scope>
    <source>
        <strain evidence="2 3">TBRC 17307</strain>
    </source>
</reference>
<dbReference type="PANTHER" id="PTHR43155">
    <property type="entry name" value="CYCLIC DI-GMP PHOSPHODIESTERASE PA4108-RELATED"/>
    <property type="match status" value="1"/>
</dbReference>
<protein>
    <submittedName>
        <fullName evidence="2">DUF3391 domain-containing protein</fullName>
    </submittedName>
</protein>